<feature type="compositionally biased region" description="Basic and acidic residues" evidence="1">
    <location>
        <begin position="73"/>
        <end position="87"/>
    </location>
</feature>
<protein>
    <submittedName>
        <fullName evidence="2">Uncharacterized protein</fullName>
    </submittedName>
</protein>
<keyword evidence="3" id="KW-1185">Reference proteome</keyword>
<evidence type="ECO:0000313" key="3">
    <source>
        <dbReference type="Proteomes" id="UP000758603"/>
    </source>
</evidence>
<evidence type="ECO:0000256" key="1">
    <source>
        <dbReference type="SAM" id="MobiDB-lite"/>
    </source>
</evidence>
<dbReference type="Proteomes" id="UP000758603">
    <property type="component" value="Unassembled WGS sequence"/>
</dbReference>
<proteinExistence type="predicted"/>
<reference evidence="2" key="1">
    <citation type="journal article" date="2021" name="Nat. Commun.">
        <title>Genetic determinants of endophytism in the Arabidopsis root mycobiome.</title>
        <authorList>
            <person name="Mesny F."/>
            <person name="Miyauchi S."/>
            <person name="Thiergart T."/>
            <person name="Pickel B."/>
            <person name="Atanasova L."/>
            <person name="Karlsson M."/>
            <person name="Huettel B."/>
            <person name="Barry K.W."/>
            <person name="Haridas S."/>
            <person name="Chen C."/>
            <person name="Bauer D."/>
            <person name="Andreopoulos W."/>
            <person name="Pangilinan J."/>
            <person name="LaButti K."/>
            <person name="Riley R."/>
            <person name="Lipzen A."/>
            <person name="Clum A."/>
            <person name="Drula E."/>
            <person name="Henrissat B."/>
            <person name="Kohler A."/>
            <person name="Grigoriev I.V."/>
            <person name="Martin F.M."/>
            <person name="Hacquard S."/>
        </authorList>
    </citation>
    <scope>NUCLEOTIDE SEQUENCE</scope>
    <source>
        <strain evidence="2">MPI-SDFR-AT-0073</strain>
    </source>
</reference>
<dbReference type="GeneID" id="70138252"/>
<accession>A0A9P8RJ69</accession>
<feature type="region of interest" description="Disordered" evidence="1">
    <location>
        <begin position="1"/>
        <end position="165"/>
    </location>
</feature>
<evidence type="ECO:0000313" key="2">
    <source>
        <dbReference type="EMBL" id="KAH6645091.1"/>
    </source>
</evidence>
<gene>
    <name evidence="2" type="ORF">BKA67DRAFT_696814</name>
</gene>
<feature type="compositionally biased region" description="Basic and acidic residues" evidence="1">
    <location>
        <begin position="1"/>
        <end position="12"/>
    </location>
</feature>
<name>A0A9P8RJ69_9PEZI</name>
<dbReference type="RefSeq" id="XP_045951605.1">
    <property type="nucleotide sequence ID" value="XM_046109361.1"/>
</dbReference>
<comment type="caution">
    <text evidence="2">The sequence shown here is derived from an EMBL/GenBank/DDBJ whole genome shotgun (WGS) entry which is preliminary data.</text>
</comment>
<dbReference type="AlphaFoldDB" id="A0A9P8RJ69"/>
<feature type="compositionally biased region" description="Acidic residues" evidence="1">
    <location>
        <begin position="91"/>
        <end position="101"/>
    </location>
</feature>
<organism evidence="2 3">
    <name type="scientific">Truncatella angustata</name>
    <dbReference type="NCBI Taxonomy" id="152316"/>
    <lineage>
        <taxon>Eukaryota</taxon>
        <taxon>Fungi</taxon>
        <taxon>Dikarya</taxon>
        <taxon>Ascomycota</taxon>
        <taxon>Pezizomycotina</taxon>
        <taxon>Sordariomycetes</taxon>
        <taxon>Xylariomycetidae</taxon>
        <taxon>Amphisphaeriales</taxon>
        <taxon>Sporocadaceae</taxon>
        <taxon>Truncatella</taxon>
    </lineage>
</organism>
<sequence>MKSSRQQDRTGDPRSAATKVSQVDAILISSDKGSDYGDSDNSQADAMFPRVEKLPLSPERDRVEDNNMINSDKSPKDIDAGDDRDTVIDPAESDPAEEALDDIASTGRATYYETAKESSIGVDFQSPRNSRGFSTPSSPRLKDDPSRLNTPNCDLATEDDSGRKE</sequence>
<feature type="compositionally biased region" description="Polar residues" evidence="1">
    <location>
        <begin position="126"/>
        <end position="138"/>
    </location>
</feature>
<dbReference type="EMBL" id="JAGPXC010000012">
    <property type="protein sequence ID" value="KAH6645091.1"/>
    <property type="molecule type" value="Genomic_DNA"/>
</dbReference>
<feature type="compositionally biased region" description="Basic and acidic residues" evidence="1">
    <location>
        <begin position="50"/>
        <end position="65"/>
    </location>
</feature>